<proteinExistence type="predicted"/>
<evidence type="ECO:0000313" key="1">
    <source>
        <dbReference type="EMBL" id="ALO43051.1"/>
    </source>
</evidence>
<name>A0A0S2K403_9GAMM</name>
<gene>
    <name evidence="1" type="ORF">PP2015_2562</name>
</gene>
<dbReference type="KEGG" id="pphe:PP2015_2562"/>
<protein>
    <submittedName>
        <fullName evidence="1">Uncharacterized protein</fullName>
    </submittedName>
</protein>
<dbReference type="RefSeq" id="WP_058030737.1">
    <property type="nucleotide sequence ID" value="NZ_CP013187.1"/>
</dbReference>
<accession>A0A0S2K403</accession>
<dbReference type="OrthoDB" id="9804774at2"/>
<sequence>MKQSDTKLPIELDKLKAAAYMSYICEVTNGKPSGYHVERFFELDKIVNKLNGTKQRSCKYDRHSKAVHRPSKKTLARLYKASPQLIKYDEFEPFIFRALNCINSPTSDWYSIYQQAPLKILTPLCDLEHLNGLTCDYSTLQLETLKALLQLKNDHMFALLVILHLDDNIQMSTIVRWELITSIVDYANNPPETSLFTKVSAKLFNYLQNLFVPKNIIINPSARMKLTSYFALSNDRDFDILEHAQQDKNACANILYYLIKNQQIGFEALGSRLGRAMYLLIYKQLASRNPKRYLRLLPH</sequence>
<keyword evidence="2" id="KW-1185">Reference proteome</keyword>
<dbReference type="EMBL" id="CP013187">
    <property type="protein sequence ID" value="ALO43051.1"/>
    <property type="molecule type" value="Genomic_DNA"/>
</dbReference>
<dbReference type="AlphaFoldDB" id="A0A0S2K403"/>
<dbReference type="PATRIC" id="fig|161398.10.peg.2618"/>
<organism evidence="1 2">
    <name type="scientific">Pseudoalteromonas phenolica</name>
    <dbReference type="NCBI Taxonomy" id="161398"/>
    <lineage>
        <taxon>Bacteria</taxon>
        <taxon>Pseudomonadati</taxon>
        <taxon>Pseudomonadota</taxon>
        <taxon>Gammaproteobacteria</taxon>
        <taxon>Alteromonadales</taxon>
        <taxon>Pseudoalteromonadaceae</taxon>
        <taxon>Pseudoalteromonas</taxon>
    </lineage>
</organism>
<reference evidence="1 2" key="1">
    <citation type="submission" date="2015-11" db="EMBL/GenBank/DDBJ databases">
        <authorList>
            <person name="Zhang Y."/>
            <person name="Guo Z."/>
        </authorList>
    </citation>
    <scope>NUCLEOTIDE SEQUENCE [LARGE SCALE GENOMIC DNA]</scope>
    <source>
        <strain evidence="1 2">KCTC 12086</strain>
    </source>
</reference>
<evidence type="ECO:0000313" key="2">
    <source>
        <dbReference type="Proteomes" id="UP000061457"/>
    </source>
</evidence>
<dbReference type="Proteomes" id="UP000061457">
    <property type="component" value="Chromosome I"/>
</dbReference>